<dbReference type="EMBL" id="MW145136">
    <property type="protein sequence ID" value="QPB11244.1"/>
    <property type="molecule type" value="Genomic_DNA"/>
</dbReference>
<sequence>MADFKFTELSSTRPADLKAQRAAGETGGLDKFEKKVAERAQVGSMVASLRAGESEEQALAVGAATEEVVTKNIDKAVDAQLSILTPDITSTNLTEVSAQVQRQGEKDEQFRQDTSFLDQTQAAINEYTLTMAGIRQIADSVREDFPVDPTFDPMQDRDLYEQGLDENDRQWLRDVGSAEERLWKLERIRERKEHEKTLGAHGGARAVAASLLGGLVDPAGWVAGYGVGKVAQLAGVGARAAWIAGNRAKAVGYAAGEGAVGNVLFEAALDASGQHVSFSDYVYAAGFGAAFGQLSLLGARQRDLVDDLVQAPDNMTINAVRSEIEAIRAARETGEQALDEDAMRANVKNRTKGVRKSTEVLRDLMDADDPTISAMAARLYTLWGDEIEVHTASKPGFRAHFDPTHQRVVLGDDAEPWVQLHELSHAATADRIRYGRKQPNTTIGRLTAELDTLRDTAHKASIGVTFSDYRTSYYLKNTDEFIAGLYSGQAEFHDFLASLKVAEKDDTLLNKMVTIVRRILGMAESDHNMLSKAIGLSDNLMQTNFKVKYVQHPRSGRGKPVVIERDQTPQGRDLPAEFTALIKEQGGEMVEGAKEQNAELYKKAQDRAGEDASPEQIAATAEAVLNDEYTNTLRIALADVQEGDRILPKLTEGDIDPETGQLKPVDEMLSDPALRAEVGQRWGTDLIEDPATKAFVEELAVRAEIWNRQHPVMEERTKSILARVPWLATTGLQLVRSKHPVARFIAGNLLEVTTGAAGRRRSAAITKVMRERIYQSYLAKYEREYQQFRRMNGGSAIKDVIGTQLRAEFDLQVAIHRENRRLGISDDANPAVVRAADHLDEGYNVMRIDQQKVGTIGAKRLGDNSIGYAPRSISSGWVARATKAQRSAVVAVLEKQLDEAWALFSFESAIKVKPGDIAKRYLERALTKAYGGEVIPAHLDSPEASRILGDVLRAEGLTDDQIEKALGRFSRGGQKHTKKRLELDLSAEMVLEDGTTFRLMEAFDTDQSKLYLDYTRRVSGDVALTQHGLPGEQGMKLVRKALEFGPDGQRATLQEMEAFDQIAAEFFGKPIGTNNSNVLDNLRLLTAASRLGGMAFTQFAETANIVGALGVKAAMDNIKGLPRMIAEVRAGKFNPILDSIERIGGEIGTDHKVVFPYQQSNDIRVFGRDSLSAVDRIVRGGANALPWINGWHYLHSAQLRGVTEQIVHKMFRYVREGGEDVALRGMGLSDELVTRIKADLDNVATFDDAGNLTALDLTKTTDPAATAELVQAIHRGGKQIIQGSFIGETGKWAHDGYLRILTQFRSFSITAAEKQWTRQRVDVGTAKAFGLLMGSMAFALPIHFARVQIAAAGREDREAYLDAQLAPDMLIRATLNYAALAGISGDIFDGIAATAGYEMSGVRGFGRNFLDNVPAVGYVNTAARAVTDHDPRDLIRSLPGGNLPFLIPVLNAAAE</sequence>
<evidence type="ECO:0000313" key="2">
    <source>
        <dbReference type="EMBL" id="QPB11244.1"/>
    </source>
</evidence>
<name>A0A873WRD9_9CAUD</name>
<keyword evidence="3" id="KW-1185">Reference proteome</keyword>
<protein>
    <recommendedName>
        <fullName evidence="4">Internal virion protein</fullName>
    </recommendedName>
</protein>
<evidence type="ECO:0008006" key="4">
    <source>
        <dbReference type="Google" id="ProtNLM"/>
    </source>
</evidence>
<evidence type="ECO:0000256" key="1">
    <source>
        <dbReference type="SAM" id="MobiDB-lite"/>
    </source>
</evidence>
<reference evidence="2" key="1">
    <citation type="submission" date="2020-10" db="EMBL/GenBank/DDBJ databases">
        <authorList>
            <person name="Yerushalmy O."/>
            <person name="Gronovich N."/>
            <person name="Alkalay-Oren S."/>
            <person name="Coppenhagen-Glazer S."/>
            <person name="Hazan R."/>
        </authorList>
    </citation>
    <scope>NUCLEOTIDE SEQUENCE</scope>
</reference>
<accession>A0A873WRD9</accession>
<proteinExistence type="predicted"/>
<dbReference type="Proteomes" id="UP000663393">
    <property type="component" value="Segment"/>
</dbReference>
<organism evidence="2 3">
    <name type="scientific">Providencia phage PSTNGR1</name>
    <dbReference type="NCBI Taxonomy" id="2783542"/>
    <lineage>
        <taxon>Viruses</taxon>
        <taxon>Duplodnaviria</taxon>
        <taxon>Heunggongvirae</taxon>
        <taxon>Uroviricota</taxon>
        <taxon>Caudoviricetes</taxon>
        <taxon>Autographivirales</taxon>
        <taxon>Autonotataviridae</taxon>
        <taxon>Jeruvirus</taxon>
        <taxon>Jeruvirus PSTNGR1</taxon>
    </lineage>
</organism>
<evidence type="ECO:0000313" key="3">
    <source>
        <dbReference type="Proteomes" id="UP000663393"/>
    </source>
</evidence>
<feature type="region of interest" description="Disordered" evidence="1">
    <location>
        <begin position="1"/>
        <end position="26"/>
    </location>
</feature>